<dbReference type="InterPro" id="IPR026898">
    <property type="entry name" value="PrsW"/>
</dbReference>
<keyword evidence="1" id="KW-1133">Transmembrane helix</keyword>
<feature type="transmembrane region" description="Helical" evidence="1">
    <location>
        <begin position="127"/>
        <end position="148"/>
    </location>
</feature>
<feature type="transmembrane region" description="Helical" evidence="1">
    <location>
        <begin position="43"/>
        <end position="65"/>
    </location>
</feature>
<keyword evidence="1" id="KW-0812">Transmembrane</keyword>
<evidence type="ECO:0008006" key="4">
    <source>
        <dbReference type="Google" id="ProtNLM"/>
    </source>
</evidence>
<protein>
    <recommendedName>
        <fullName evidence="4">Protease PrsW</fullName>
    </recommendedName>
</protein>
<dbReference type="EMBL" id="MHTJ01000003">
    <property type="protein sequence ID" value="OHA58504.1"/>
    <property type="molecule type" value="Genomic_DNA"/>
</dbReference>
<dbReference type="Pfam" id="PF13367">
    <property type="entry name" value="PrsW-protease"/>
    <property type="match status" value="1"/>
</dbReference>
<proteinExistence type="predicted"/>
<comment type="caution">
    <text evidence="2">The sequence shown here is derived from an EMBL/GenBank/DDBJ whole genome shotgun (WGS) entry which is preliminary data.</text>
</comment>
<feature type="transmembrane region" description="Helical" evidence="1">
    <location>
        <begin position="226"/>
        <end position="245"/>
    </location>
</feature>
<sequence>MLPTIDLNLSMAVFSLVGGFAPALIWLWFWLREDDQKPEPKAIIAEAFVAGGLSVVLAFLIQRFLADWATRAQWTGFDYSNPSFSLSFLISSAGFIFIWAAVEEIVKLSAAYFTGFRSRNFDEPIDAMIYIITAAIGFAAVENTLFLLSTLLSGETSIFFILTGNLRFLGATVVHIVSSAIVGGMISLSFCSARLTKTTAIIIGLCTATLLHGAFNFLIITSSGSGMLKIFVTLWLLAIFIIYFFEKIKTVICRPKILKESI</sequence>
<feature type="transmembrane region" description="Helical" evidence="1">
    <location>
        <begin position="85"/>
        <end position="106"/>
    </location>
</feature>
<dbReference type="Proteomes" id="UP000177043">
    <property type="component" value="Unassembled WGS sequence"/>
</dbReference>
<dbReference type="PANTHER" id="PTHR36844:SF1">
    <property type="entry name" value="PROTEASE PRSW"/>
    <property type="match status" value="1"/>
</dbReference>
<organism evidence="2 3">
    <name type="scientific">Candidatus Vogelbacteria bacterium RIFOXYD1_FULL_44_32</name>
    <dbReference type="NCBI Taxonomy" id="1802438"/>
    <lineage>
        <taxon>Bacteria</taxon>
        <taxon>Candidatus Vogeliibacteriota</taxon>
    </lineage>
</organism>
<evidence type="ECO:0000256" key="1">
    <source>
        <dbReference type="SAM" id="Phobius"/>
    </source>
</evidence>
<dbReference type="STRING" id="1802438.A2571_01875"/>
<feature type="transmembrane region" description="Helical" evidence="1">
    <location>
        <begin position="200"/>
        <end position="220"/>
    </location>
</feature>
<gene>
    <name evidence="2" type="ORF">A2571_01875</name>
</gene>
<dbReference type="PANTHER" id="PTHR36844">
    <property type="entry name" value="PROTEASE PRSW"/>
    <property type="match status" value="1"/>
</dbReference>
<dbReference type="AlphaFoldDB" id="A0A1G2QD43"/>
<keyword evidence="1" id="KW-0472">Membrane</keyword>
<dbReference type="GO" id="GO:0008233">
    <property type="term" value="F:peptidase activity"/>
    <property type="evidence" value="ECO:0007669"/>
    <property type="project" value="InterPro"/>
</dbReference>
<accession>A0A1G2QD43</accession>
<name>A0A1G2QD43_9BACT</name>
<evidence type="ECO:0000313" key="3">
    <source>
        <dbReference type="Proteomes" id="UP000177043"/>
    </source>
</evidence>
<feature type="transmembrane region" description="Helical" evidence="1">
    <location>
        <begin position="12"/>
        <end position="31"/>
    </location>
</feature>
<reference evidence="2 3" key="1">
    <citation type="journal article" date="2016" name="Nat. Commun.">
        <title>Thousands of microbial genomes shed light on interconnected biogeochemical processes in an aquifer system.</title>
        <authorList>
            <person name="Anantharaman K."/>
            <person name="Brown C.T."/>
            <person name="Hug L.A."/>
            <person name="Sharon I."/>
            <person name="Castelle C.J."/>
            <person name="Probst A.J."/>
            <person name="Thomas B.C."/>
            <person name="Singh A."/>
            <person name="Wilkins M.J."/>
            <person name="Karaoz U."/>
            <person name="Brodie E.L."/>
            <person name="Williams K.H."/>
            <person name="Hubbard S.S."/>
            <person name="Banfield J.F."/>
        </authorList>
    </citation>
    <scope>NUCLEOTIDE SEQUENCE [LARGE SCALE GENOMIC DNA]</scope>
</reference>
<evidence type="ECO:0000313" key="2">
    <source>
        <dbReference type="EMBL" id="OHA58504.1"/>
    </source>
</evidence>
<feature type="transmembrane region" description="Helical" evidence="1">
    <location>
        <begin position="168"/>
        <end position="188"/>
    </location>
</feature>